<evidence type="ECO:0000256" key="2">
    <source>
        <dbReference type="ARBA" id="ARBA00007441"/>
    </source>
</evidence>
<dbReference type="EMBL" id="KV442057">
    <property type="protein sequence ID" value="OAQ27413.1"/>
    <property type="molecule type" value="Genomic_DNA"/>
</dbReference>
<dbReference type="CDD" id="cd00609">
    <property type="entry name" value="AAT_like"/>
    <property type="match status" value="1"/>
</dbReference>
<organism evidence="7 8">
    <name type="scientific">Linnemannia elongata AG-77</name>
    <dbReference type="NCBI Taxonomy" id="1314771"/>
    <lineage>
        <taxon>Eukaryota</taxon>
        <taxon>Fungi</taxon>
        <taxon>Fungi incertae sedis</taxon>
        <taxon>Mucoromycota</taxon>
        <taxon>Mortierellomycotina</taxon>
        <taxon>Mortierellomycetes</taxon>
        <taxon>Mortierellales</taxon>
        <taxon>Mortierellaceae</taxon>
        <taxon>Linnemannia</taxon>
    </lineage>
</organism>
<sequence length="429" mass="47758">MTVNTIDYQHFLSESSKDRKPSAIRRLIPLTKIPGMISFGAGAPNGDLFPFEGISISLKNGQSLQIDSQVLNESMTYGPSDGLPQLNGWLKELQKIQHAPPKDFVVSIGTGSQDLVTKALQMLISPGDNVLFESPGYVGVIAFLRHQPCNLIDVELDSHGVVPARLREQLDNWPSDKRKPKMLYTVPVGGNPTGVSQTLERKKEIYQIAQEHNLLILEDDPYYYLQYGDKIPSYLSMDVDGRVLRFDSMSKILSSGLRVGWATGPAELVNVMNLVTMTANLQPSSVAQAITYTLVDSWGHEGFYAHTLRVAAFYSQRCQLFCSYARKHLEGLAEWAEPDAGMFVWFYLKGIEDSFDLIMTKATEKKVLLVPGIEFFCHPTEVGPVQFVRASFSNVSEEDMDAGLERLGSLLRDHIAESKSSNSNTIDKK</sequence>
<dbReference type="GO" id="GO:0030170">
    <property type="term" value="F:pyridoxal phosphate binding"/>
    <property type="evidence" value="ECO:0007669"/>
    <property type="project" value="InterPro"/>
</dbReference>
<evidence type="ECO:0000256" key="4">
    <source>
        <dbReference type="ARBA" id="ARBA00022679"/>
    </source>
</evidence>
<evidence type="ECO:0000256" key="1">
    <source>
        <dbReference type="ARBA" id="ARBA00001933"/>
    </source>
</evidence>
<evidence type="ECO:0000256" key="3">
    <source>
        <dbReference type="ARBA" id="ARBA00022576"/>
    </source>
</evidence>
<dbReference type="Pfam" id="PF00155">
    <property type="entry name" value="Aminotran_1_2"/>
    <property type="match status" value="1"/>
</dbReference>
<dbReference type="GO" id="GO:1901605">
    <property type="term" value="P:alpha-amino acid metabolic process"/>
    <property type="evidence" value="ECO:0007669"/>
    <property type="project" value="TreeGrafter"/>
</dbReference>
<dbReference type="Proteomes" id="UP000078512">
    <property type="component" value="Unassembled WGS sequence"/>
</dbReference>
<evidence type="ECO:0000259" key="6">
    <source>
        <dbReference type="Pfam" id="PF00155"/>
    </source>
</evidence>
<dbReference type="Gene3D" id="3.40.640.10">
    <property type="entry name" value="Type I PLP-dependent aspartate aminotransferase-like (Major domain)"/>
    <property type="match status" value="1"/>
</dbReference>
<dbReference type="InterPro" id="IPR004839">
    <property type="entry name" value="Aminotransferase_I/II_large"/>
</dbReference>
<keyword evidence="4 7" id="KW-0808">Transferase</keyword>
<comment type="similarity">
    <text evidence="2">Belongs to the class-I pyridoxal-phosphate-dependent aminotransferase family.</text>
</comment>
<dbReference type="InterPro" id="IPR015421">
    <property type="entry name" value="PyrdxlP-dep_Trfase_major"/>
</dbReference>
<protein>
    <submittedName>
        <fullName evidence="7">PLP-dependent transferase</fullName>
    </submittedName>
</protein>
<dbReference type="SUPFAM" id="SSF53383">
    <property type="entry name" value="PLP-dependent transferases"/>
    <property type="match status" value="1"/>
</dbReference>
<gene>
    <name evidence="7" type="ORF">K457DRAFT_156986</name>
</gene>
<keyword evidence="3" id="KW-0032">Aminotransferase</keyword>
<accession>A0A197JR23</accession>
<reference evidence="7 8" key="1">
    <citation type="submission" date="2016-05" db="EMBL/GenBank/DDBJ databases">
        <title>Genome sequencing reveals origins of a unique bacterial endosymbiosis in the earliest lineages of terrestrial Fungi.</title>
        <authorList>
            <consortium name="DOE Joint Genome Institute"/>
            <person name="Uehling J."/>
            <person name="Gryganskyi A."/>
            <person name="Hameed K."/>
            <person name="Tschaplinski T."/>
            <person name="Misztal P."/>
            <person name="Wu S."/>
            <person name="Desiro A."/>
            <person name="Vande Pol N."/>
            <person name="Du Z.-Y."/>
            <person name="Zienkiewicz A."/>
            <person name="Zienkiewicz K."/>
            <person name="Morin E."/>
            <person name="Tisserant E."/>
            <person name="Splivallo R."/>
            <person name="Hainaut M."/>
            <person name="Henrissat B."/>
            <person name="Ohm R."/>
            <person name="Kuo A."/>
            <person name="Yan J."/>
            <person name="Lipzen A."/>
            <person name="Nolan M."/>
            <person name="Labutti K."/>
            <person name="Barry K."/>
            <person name="Goldstein A."/>
            <person name="Labbe J."/>
            <person name="Schadt C."/>
            <person name="Tuskan G."/>
            <person name="Grigoriev I."/>
            <person name="Martin F."/>
            <person name="Vilgalys R."/>
            <person name="Bonito G."/>
        </authorList>
    </citation>
    <scope>NUCLEOTIDE SEQUENCE [LARGE SCALE GENOMIC DNA]</scope>
    <source>
        <strain evidence="7 8">AG-77</strain>
    </source>
</reference>
<dbReference type="PANTHER" id="PTHR42790">
    <property type="entry name" value="AMINOTRANSFERASE"/>
    <property type="match status" value="1"/>
</dbReference>
<keyword evidence="5" id="KW-0663">Pyridoxal phosphate</keyword>
<evidence type="ECO:0000313" key="8">
    <source>
        <dbReference type="Proteomes" id="UP000078512"/>
    </source>
</evidence>
<evidence type="ECO:0000313" key="7">
    <source>
        <dbReference type="EMBL" id="OAQ27413.1"/>
    </source>
</evidence>
<evidence type="ECO:0000256" key="5">
    <source>
        <dbReference type="ARBA" id="ARBA00022898"/>
    </source>
</evidence>
<dbReference type="InterPro" id="IPR015424">
    <property type="entry name" value="PyrdxlP-dep_Trfase"/>
</dbReference>
<dbReference type="OrthoDB" id="691673at2759"/>
<dbReference type="FunFam" id="3.90.1150.10:FF:000166">
    <property type="entry name" value="Kynurenine/alpha-aminoadipate aminotransferase, mitochondrial"/>
    <property type="match status" value="1"/>
</dbReference>
<name>A0A197JR23_9FUNG</name>
<feature type="domain" description="Aminotransferase class I/classII large" evidence="6">
    <location>
        <begin position="73"/>
        <end position="407"/>
    </location>
</feature>
<dbReference type="InterPro" id="IPR050859">
    <property type="entry name" value="Class-I_PLP-dep_aminotransf"/>
</dbReference>
<dbReference type="PANTHER" id="PTHR42790:SF19">
    <property type="entry name" value="KYNURENINE_ALPHA-AMINOADIPATE AMINOTRANSFERASE, MITOCHONDRIAL"/>
    <property type="match status" value="1"/>
</dbReference>
<dbReference type="AlphaFoldDB" id="A0A197JR23"/>
<keyword evidence="8" id="KW-1185">Reference proteome</keyword>
<dbReference type="STRING" id="1314771.A0A197JR23"/>
<comment type="cofactor">
    <cofactor evidence="1">
        <name>pyridoxal 5'-phosphate</name>
        <dbReference type="ChEBI" id="CHEBI:597326"/>
    </cofactor>
</comment>
<dbReference type="GO" id="GO:0008483">
    <property type="term" value="F:transaminase activity"/>
    <property type="evidence" value="ECO:0007669"/>
    <property type="project" value="UniProtKB-KW"/>
</dbReference>
<proteinExistence type="inferred from homology"/>